<dbReference type="InterPro" id="IPR019734">
    <property type="entry name" value="TPR_rpt"/>
</dbReference>
<name>A0A7W7VJW3_9ACTN</name>
<organism evidence="2 3">
    <name type="scientific">Streptosporangium saharense</name>
    <dbReference type="NCBI Taxonomy" id="1706840"/>
    <lineage>
        <taxon>Bacteria</taxon>
        <taxon>Bacillati</taxon>
        <taxon>Actinomycetota</taxon>
        <taxon>Actinomycetes</taxon>
        <taxon>Streptosporangiales</taxon>
        <taxon>Streptosporangiaceae</taxon>
        <taxon>Streptosporangium</taxon>
    </lineage>
</organism>
<dbReference type="InterPro" id="IPR011990">
    <property type="entry name" value="TPR-like_helical_dom_sf"/>
</dbReference>
<dbReference type="EMBL" id="JACHJP010000001">
    <property type="protein sequence ID" value="MBB4913077.1"/>
    <property type="molecule type" value="Genomic_DNA"/>
</dbReference>
<dbReference type="Gene3D" id="1.10.10.10">
    <property type="entry name" value="Winged helix-like DNA-binding domain superfamily/Winged helix DNA-binding domain"/>
    <property type="match status" value="1"/>
</dbReference>
<gene>
    <name evidence="2" type="ORF">FHS44_000149</name>
</gene>
<dbReference type="SMART" id="SM00028">
    <property type="entry name" value="TPR"/>
    <property type="match status" value="5"/>
</dbReference>
<dbReference type="Gene3D" id="3.40.50.300">
    <property type="entry name" value="P-loop containing nucleotide triphosphate hydrolases"/>
    <property type="match status" value="1"/>
</dbReference>
<dbReference type="InterPro" id="IPR041664">
    <property type="entry name" value="AAA_16"/>
</dbReference>
<dbReference type="Gene3D" id="1.25.40.10">
    <property type="entry name" value="Tetratricopeptide repeat domain"/>
    <property type="match status" value="1"/>
</dbReference>
<feature type="domain" description="Orc1-like AAA ATPase" evidence="1">
    <location>
        <begin position="228"/>
        <end position="307"/>
    </location>
</feature>
<dbReference type="Pfam" id="PF13424">
    <property type="entry name" value="TPR_12"/>
    <property type="match status" value="1"/>
</dbReference>
<comment type="caution">
    <text evidence="2">The sequence shown here is derived from an EMBL/GenBank/DDBJ whole genome shotgun (WGS) entry which is preliminary data.</text>
</comment>
<dbReference type="PANTHER" id="PTHR47691:SF3">
    <property type="entry name" value="HTH-TYPE TRANSCRIPTIONAL REGULATOR RV0890C-RELATED"/>
    <property type="match status" value="1"/>
</dbReference>
<dbReference type="RefSeq" id="WP_184711900.1">
    <property type="nucleotide sequence ID" value="NZ_JACHJP010000001.1"/>
</dbReference>
<accession>A0A7W7VJW3</accession>
<dbReference type="PANTHER" id="PTHR47691">
    <property type="entry name" value="REGULATOR-RELATED"/>
    <property type="match status" value="1"/>
</dbReference>
<evidence type="ECO:0000259" key="1">
    <source>
        <dbReference type="Pfam" id="PF13191"/>
    </source>
</evidence>
<dbReference type="Pfam" id="PF13191">
    <property type="entry name" value="AAA_16"/>
    <property type="match status" value="1"/>
</dbReference>
<dbReference type="PRINTS" id="PR00364">
    <property type="entry name" value="DISEASERSIST"/>
</dbReference>
<dbReference type="GO" id="GO:0043531">
    <property type="term" value="F:ADP binding"/>
    <property type="evidence" value="ECO:0007669"/>
    <property type="project" value="InterPro"/>
</dbReference>
<dbReference type="InterPro" id="IPR027417">
    <property type="entry name" value="P-loop_NTPase"/>
</dbReference>
<protein>
    <submittedName>
        <fullName evidence="2">Tetratricopeptide (TPR) repeat protein</fullName>
    </submittedName>
</protein>
<dbReference type="SUPFAM" id="SSF48452">
    <property type="entry name" value="TPR-like"/>
    <property type="match status" value="1"/>
</dbReference>
<dbReference type="InterPro" id="IPR036388">
    <property type="entry name" value="WH-like_DNA-bd_sf"/>
</dbReference>
<dbReference type="Proteomes" id="UP000552644">
    <property type="component" value="Unassembled WGS sequence"/>
</dbReference>
<reference evidence="2 3" key="1">
    <citation type="submission" date="2020-08" db="EMBL/GenBank/DDBJ databases">
        <title>Genomic Encyclopedia of Type Strains, Phase III (KMG-III): the genomes of soil and plant-associated and newly described type strains.</title>
        <authorList>
            <person name="Whitman W."/>
        </authorList>
    </citation>
    <scope>NUCLEOTIDE SEQUENCE [LARGE SCALE GENOMIC DNA]</scope>
    <source>
        <strain evidence="2 3">CECT 8840</strain>
    </source>
</reference>
<evidence type="ECO:0000313" key="2">
    <source>
        <dbReference type="EMBL" id="MBB4913077.1"/>
    </source>
</evidence>
<sequence length="884" mass="97633">MSISVRILGNFGVFADGERIAIRAESMQGLYIVALAASENASARHEHISRLLWGGTVTAERARDRLRQYNSQLRTAAPGIVPERNEFGECRLSLPLAAIDYQRFRRYCDKAYGATGEVRVDLLGSALAQWSGSPLSDITSAGFADERIRLDLEWLKSWHSYLGALVDLGDVKTILDRVEEPLARWPNDVRLHKIRREAEDLREGVGASESFSPIMKSLSKRPTGISSLIGREEQILLLDLFLLGSSAPPKVVVLSGMPGVGKSALARTWVEQVAHRFGDRVLRADLNSYSGSQPVAAILVEFLDRLMVKPASSTMDDLVEAYVKATSRQKVLVVLDNVRDATQVRPLLPAQGGGSAALVISNDDLKGLTVRPGARSIRLLPLALHSAVKLLAETGGITIDANLAIAREVAEHSGCLPLALRIIGSLVKDGSHTLLQAKTLLEGTTSRLRKLRYDSSDERLDVEAVFASAHQRLSDDAKGLFWRLAVHPGPTISRSAVAVLIGGSGHESWIQELEELRSANLIEEPLEGRFALHSLIRSYAESHIEEQDEEEIVRTLTRCLDFLLHGARHCDRLLSPGRPEYTEYREEFPASAIGDVPEAMKWFEREYQTLASAFTSALRFGLHRHTRQLALVLVPYQWRTNRHEETVRMLTEIRDVADGSASFCEQSMIYRLLGGAYRSQGRPNLAMANAESALRKAEEGGEPRDISLSQNALAILCVESGDYQRAQRLFEESLPQLRGLGDLASAAISLHWLGQIHLDREDFPAAREHYDEAIDAFSQTTDMAGLASALYGRALLRLATDAGAEAMEDLRTAAEWYRHLGYTRNEARTLAALAPSLVASGLIEEARRTLTRAQALFQTINDTLDAEHRKSADAVETMLEELAR</sequence>
<keyword evidence="3" id="KW-1185">Reference proteome</keyword>
<evidence type="ECO:0000313" key="3">
    <source>
        <dbReference type="Proteomes" id="UP000552644"/>
    </source>
</evidence>
<proteinExistence type="predicted"/>
<dbReference type="SUPFAM" id="SSF52540">
    <property type="entry name" value="P-loop containing nucleoside triphosphate hydrolases"/>
    <property type="match status" value="1"/>
</dbReference>
<dbReference type="AlphaFoldDB" id="A0A7W7VJW3"/>